<evidence type="ECO:0000313" key="2">
    <source>
        <dbReference type="Proteomes" id="UP000033123"/>
    </source>
</evidence>
<dbReference type="EMBL" id="CP009508">
    <property type="protein sequence ID" value="AKB36879.1"/>
    <property type="molecule type" value="Genomic_DNA"/>
</dbReference>
<proteinExistence type="predicted"/>
<dbReference type="Proteomes" id="UP000033123">
    <property type="component" value="Chromosome"/>
</dbReference>
<dbReference type="AlphaFoldDB" id="A0A0E3PPH0"/>
<dbReference type="PANTHER" id="PTHR33408:SF2">
    <property type="entry name" value="TRANSPOSASE DDE DOMAIN-CONTAINING PROTEIN"/>
    <property type="match status" value="1"/>
</dbReference>
<accession>A0A0E3PPH0</accession>
<organism evidence="1 2">
    <name type="scientific">Methanosarcina siciliae C2J</name>
    <dbReference type="NCBI Taxonomy" id="1434118"/>
    <lineage>
        <taxon>Archaea</taxon>
        <taxon>Methanobacteriati</taxon>
        <taxon>Methanobacteriota</taxon>
        <taxon>Stenosarchaea group</taxon>
        <taxon>Methanomicrobia</taxon>
        <taxon>Methanosarcinales</taxon>
        <taxon>Methanosarcinaceae</taxon>
        <taxon>Methanosarcina</taxon>
    </lineage>
</organism>
<evidence type="ECO:0000313" key="1">
    <source>
        <dbReference type="EMBL" id="AKB36879.1"/>
    </source>
</evidence>
<dbReference type="PATRIC" id="fig|1434118.4.peg.2936"/>
<dbReference type="PANTHER" id="PTHR33408">
    <property type="entry name" value="TRANSPOSASE"/>
    <property type="match status" value="1"/>
</dbReference>
<reference evidence="1 2" key="1">
    <citation type="submission" date="2014-07" db="EMBL/GenBank/DDBJ databases">
        <title>Methanogenic archaea and the global carbon cycle.</title>
        <authorList>
            <person name="Henriksen J.R."/>
            <person name="Luke J."/>
            <person name="Reinhart S."/>
            <person name="Benedict M.N."/>
            <person name="Youngblut N.D."/>
            <person name="Metcalf M.E."/>
            <person name="Whitaker R.J."/>
            <person name="Metcalf W.W."/>
        </authorList>
    </citation>
    <scope>NUCLEOTIDE SEQUENCE [LARGE SCALE GENOMIC DNA]</scope>
    <source>
        <strain evidence="1 2">C2J</strain>
    </source>
</reference>
<protein>
    <submittedName>
        <fullName evidence="1">Uncharacterized protein</fullName>
    </submittedName>
</protein>
<dbReference type="KEGG" id="msj:MSSAC_2289"/>
<gene>
    <name evidence="1" type="ORF">MSSAC_2289</name>
</gene>
<name>A0A0E3PPH0_9EURY</name>
<sequence>MEEVLRVIGEYVNNELKKDIEFEKNSIEKVSLTDKESRFMKNKKGAFELAYNSQLTVDHKQEIKQEIIVANDICQDRTDTYQFFHFKIRVIGKENKSRKKVPIHKQII</sequence>
<dbReference type="HOGENOM" id="CLU_1998782_0_0_2"/>